<dbReference type="AlphaFoldDB" id="X7YR08"/>
<dbReference type="GO" id="GO:0005524">
    <property type="term" value="F:ATP binding"/>
    <property type="evidence" value="ECO:0007669"/>
    <property type="project" value="UniProtKB-KW"/>
</dbReference>
<dbReference type="PATRIC" id="fig|1299334.3.peg.9484"/>
<dbReference type="EMBL" id="JAOB01000090">
    <property type="protein sequence ID" value="EUA08938.1"/>
    <property type="molecule type" value="Genomic_DNA"/>
</dbReference>
<keyword evidence="2" id="KW-0067">ATP-binding</keyword>
<protein>
    <submittedName>
        <fullName evidence="2">Putative aBC transporter ATP-binding protein</fullName>
    </submittedName>
</protein>
<gene>
    <name evidence="2" type="ORF">I553_9995</name>
</gene>
<dbReference type="Gene3D" id="3.40.50.300">
    <property type="entry name" value="P-loop containing nucleotide triphosphate hydrolases"/>
    <property type="match status" value="1"/>
</dbReference>
<reference evidence="2" key="1">
    <citation type="submission" date="2014-01" db="EMBL/GenBank/DDBJ databases">
        <authorList>
            <person name="Brown-Elliot B."/>
            <person name="Wallace R."/>
            <person name="Lenaerts A."/>
            <person name="Ordway D."/>
            <person name="DeGroote M.A."/>
            <person name="Parker T."/>
            <person name="Sizemore C."/>
            <person name="Tallon L.J."/>
            <person name="Sadzewicz L.K."/>
            <person name="Sengamalay N."/>
            <person name="Fraser C.M."/>
            <person name="Hine E."/>
            <person name="Shefchek K.A."/>
            <person name="Das S.P."/>
            <person name="Tettelin H."/>
        </authorList>
    </citation>
    <scope>NUCLEOTIDE SEQUENCE [LARGE SCALE GENOMIC DNA]</scope>
    <source>
        <strain evidence="2">4042</strain>
    </source>
</reference>
<accession>X7YR08</accession>
<evidence type="ECO:0000313" key="2">
    <source>
        <dbReference type="EMBL" id="EUA08938.1"/>
    </source>
</evidence>
<feature type="region of interest" description="Disordered" evidence="1">
    <location>
        <begin position="42"/>
        <end position="63"/>
    </location>
</feature>
<name>X7YR08_MYCXE</name>
<sequence length="63" mass="6710">MTTLEIKDLHVSVADPSDTEREIPILNGVDLTVSSGETHALMGPTAQASRHCPTPLPGTRSTR</sequence>
<evidence type="ECO:0000256" key="1">
    <source>
        <dbReference type="SAM" id="MobiDB-lite"/>
    </source>
</evidence>
<keyword evidence="2" id="KW-0547">Nucleotide-binding</keyword>
<proteinExistence type="predicted"/>
<organism evidence="2">
    <name type="scientific">Mycobacterium xenopi 4042</name>
    <dbReference type="NCBI Taxonomy" id="1299334"/>
    <lineage>
        <taxon>Bacteria</taxon>
        <taxon>Bacillati</taxon>
        <taxon>Actinomycetota</taxon>
        <taxon>Actinomycetes</taxon>
        <taxon>Mycobacteriales</taxon>
        <taxon>Mycobacteriaceae</taxon>
        <taxon>Mycobacterium</taxon>
    </lineage>
</organism>
<comment type="caution">
    <text evidence="2">The sequence shown here is derived from an EMBL/GenBank/DDBJ whole genome shotgun (WGS) entry which is preliminary data.</text>
</comment>
<dbReference type="InterPro" id="IPR027417">
    <property type="entry name" value="P-loop_NTPase"/>
</dbReference>